<sequence length="401" mass="42002">MATSTNSQTYPVLDQLQNELNRVLEQTGRLLAASNKDDKAVPVAQASRLKQILPGSIDRFHHALDQLEDELQTAQRVMRGDLNLLRQRDGVPKPAQPQETPSAEVPVEPDKLVEEQPDPPKESEQPKELKEPSSTEDISMTDAQPDVLAELEASLAPEAPEPIIIDEPPNKESTADSKPPNPPTPPAEPAHPDEKPSELPLQIDTKPAPSVPAQETDQPTAEDKDLDTATFSNAADLDSLFGGPISAEPVSAGGAHEGGANDGGANTGTNERGANDGAANGGAVNDFTLDSTSHNDDFDFGSFTNDGDNNATDNDNSLSALLPGLQDYANTQPGGSGVGEPDFEALFATDLPGANEGTGEQEGGGGVDLDDFMDFTDFGDGNFTGGNADGEGNSNGNDDFG</sequence>
<accession>A0AAJ0D5H8</accession>
<keyword evidence="4" id="KW-1185">Reference proteome</keyword>
<evidence type="ECO:0000256" key="2">
    <source>
        <dbReference type="SAM" id="MobiDB-lite"/>
    </source>
</evidence>
<name>A0AAJ0D5H8_9PEZI</name>
<evidence type="ECO:0000313" key="4">
    <source>
        <dbReference type="Proteomes" id="UP001271007"/>
    </source>
</evidence>
<feature type="coiled-coil region" evidence="1">
    <location>
        <begin position="57"/>
        <end position="84"/>
    </location>
</feature>
<comment type="caution">
    <text evidence="3">The sequence shown here is derived from an EMBL/GenBank/DDBJ whole genome shotgun (WGS) entry which is preliminary data.</text>
</comment>
<proteinExistence type="predicted"/>
<dbReference type="Proteomes" id="UP001271007">
    <property type="component" value="Unassembled WGS sequence"/>
</dbReference>
<feature type="compositionally biased region" description="Gly residues" evidence="2">
    <location>
        <begin position="255"/>
        <end position="266"/>
    </location>
</feature>
<feature type="compositionally biased region" description="Pro residues" evidence="2">
    <location>
        <begin position="179"/>
        <end position="189"/>
    </location>
</feature>
<organism evidence="3 4">
    <name type="scientific">Extremus antarcticus</name>
    <dbReference type="NCBI Taxonomy" id="702011"/>
    <lineage>
        <taxon>Eukaryota</taxon>
        <taxon>Fungi</taxon>
        <taxon>Dikarya</taxon>
        <taxon>Ascomycota</taxon>
        <taxon>Pezizomycotina</taxon>
        <taxon>Dothideomycetes</taxon>
        <taxon>Dothideomycetidae</taxon>
        <taxon>Mycosphaerellales</taxon>
        <taxon>Extremaceae</taxon>
        <taxon>Extremus</taxon>
    </lineage>
</organism>
<evidence type="ECO:0000256" key="1">
    <source>
        <dbReference type="SAM" id="Coils"/>
    </source>
</evidence>
<reference evidence="3" key="1">
    <citation type="submission" date="2023-04" db="EMBL/GenBank/DDBJ databases">
        <title>Black Yeasts Isolated from many extreme environments.</title>
        <authorList>
            <person name="Coleine C."/>
            <person name="Stajich J.E."/>
            <person name="Selbmann L."/>
        </authorList>
    </citation>
    <scope>NUCLEOTIDE SEQUENCE</scope>
    <source>
        <strain evidence="3">CCFEE 5312</strain>
    </source>
</reference>
<dbReference type="EMBL" id="JAWDJX010000085">
    <property type="protein sequence ID" value="KAK3046627.1"/>
    <property type="molecule type" value="Genomic_DNA"/>
</dbReference>
<feature type="region of interest" description="Disordered" evidence="2">
    <location>
        <begin position="87"/>
        <end position="401"/>
    </location>
</feature>
<evidence type="ECO:0000313" key="3">
    <source>
        <dbReference type="EMBL" id="KAK3046627.1"/>
    </source>
</evidence>
<dbReference type="AlphaFoldDB" id="A0AAJ0D5H8"/>
<gene>
    <name evidence="3" type="ORF">LTR09_011909</name>
</gene>
<feature type="compositionally biased region" description="Low complexity" evidence="2">
    <location>
        <begin position="304"/>
        <end position="316"/>
    </location>
</feature>
<feature type="compositionally biased region" description="Polar residues" evidence="2">
    <location>
        <begin position="392"/>
        <end position="401"/>
    </location>
</feature>
<feature type="compositionally biased region" description="Low complexity" evidence="2">
    <location>
        <begin position="148"/>
        <end position="167"/>
    </location>
</feature>
<protein>
    <submittedName>
        <fullName evidence="3">Uncharacterized protein</fullName>
    </submittedName>
</protein>
<feature type="compositionally biased region" description="Low complexity" evidence="2">
    <location>
        <begin position="267"/>
        <end position="285"/>
    </location>
</feature>
<keyword evidence="1" id="KW-0175">Coiled coil</keyword>
<feature type="compositionally biased region" description="Basic and acidic residues" evidence="2">
    <location>
        <begin position="108"/>
        <end position="133"/>
    </location>
</feature>